<feature type="compositionally biased region" description="Polar residues" evidence="12">
    <location>
        <begin position="53"/>
        <end position="82"/>
    </location>
</feature>
<evidence type="ECO:0000256" key="8">
    <source>
        <dbReference type="ARBA" id="ARBA00022927"/>
    </source>
</evidence>
<dbReference type="SUPFAM" id="SSF82754">
    <property type="entry name" value="C-terminal, gelsolin-like domain of Sec23/24"/>
    <property type="match status" value="1"/>
</dbReference>
<gene>
    <name evidence="17" type="ORF">HNAJ_LOCUS7309</name>
</gene>
<evidence type="ECO:0000256" key="12">
    <source>
        <dbReference type="SAM" id="MobiDB-lite"/>
    </source>
</evidence>
<evidence type="ECO:0000256" key="6">
    <source>
        <dbReference type="ARBA" id="ARBA00022824"/>
    </source>
</evidence>
<dbReference type="PANTHER" id="PTHR13803:SF39">
    <property type="entry name" value="SECRETORY 24AB, ISOFORM A"/>
    <property type="match status" value="1"/>
</dbReference>
<dbReference type="SUPFAM" id="SSF82919">
    <property type="entry name" value="Zn-finger domain of Sec23/24"/>
    <property type="match status" value="1"/>
</dbReference>
<feature type="compositionally biased region" description="Polar residues" evidence="12">
    <location>
        <begin position="145"/>
        <end position="157"/>
    </location>
</feature>
<dbReference type="Pfam" id="PF04811">
    <property type="entry name" value="Sec23_trunk"/>
    <property type="match status" value="1"/>
</dbReference>
<keyword evidence="18" id="KW-1185">Reference proteome</keyword>
<name>A0A0R3TJN7_RODNA</name>
<feature type="domain" description="Sec23/Sec24 beta-sandwich" evidence="16">
    <location>
        <begin position="760"/>
        <end position="844"/>
    </location>
</feature>
<feature type="compositionally biased region" description="Polar residues" evidence="12">
    <location>
        <begin position="181"/>
        <end position="193"/>
    </location>
</feature>
<feature type="compositionally biased region" description="Low complexity" evidence="12">
    <location>
        <begin position="121"/>
        <end position="144"/>
    </location>
</feature>
<evidence type="ECO:0000256" key="7">
    <source>
        <dbReference type="ARBA" id="ARBA00022892"/>
    </source>
</evidence>
<dbReference type="GO" id="GO:0000139">
    <property type="term" value="C:Golgi membrane"/>
    <property type="evidence" value="ECO:0007669"/>
    <property type="project" value="UniProtKB-SubCell"/>
</dbReference>
<organism evidence="19">
    <name type="scientific">Rodentolepis nana</name>
    <name type="common">Dwarf tapeworm</name>
    <name type="synonym">Hymenolepis nana</name>
    <dbReference type="NCBI Taxonomy" id="102285"/>
    <lineage>
        <taxon>Eukaryota</taxon>
        <taxon>Metazoa</taxon>
        <taxon>Spiralia</taxon>
        <taxon>Lophotrochozoa</taxon>
        <taxon>Platyhelminthes</taxon>
        <taxon>Cestoda</taxon>
        <taxon>Eucestoda</taxon>
        <taxon>Cyclophyllidea</taxon>
        <taxon>Hymenolepididae</taxon>
        <taxon>Rodentolepis</taxon>
    </lineage>
</organism>
<feature type="compositionally biased region" description="Low complexity" evidence="12">
    <location>
        <begin position="194"/>
        <end position="205"/>
    </location>
</feature>
<dbReference type="InterPro" id="IPR029006">
    <property type="entry name" value="ADF-H/Gelsolin-like_dom_sf"/>
</dbReference>
<dbReference type="GO" id="GO:0008270">
    <property type="term" value="F:zinc ion binding"/>
    <property type="evidence" value="ECO:0007669"/>
    <property type="project" value="InterPro"/>
</dbReference>
<feature type="domain" description="Zinc finger Sec23/Sec24-type" evidence="13">
    <location>
        <begin position="399"/>
        <end position="436"/>
    </location>
</feature>
<dbReference type="GO" id="GO:0090110">
    <property type="term" value="P:COPII-coated vesicle cargo loading"/>
    <property type="evidence" value="ECO:0007669"/>
    <property type="project" value="TreeGrafter"/>
</dbReference>
<dbReference type="Gene3D" id="2.60.40.1670">
    <property type="entry name" value="beta-sandwich domain of Sec23/24"/>
    <property type="match status" value="2"/>
</dbReference>
<dbReference type="InterPro" id="IPR006896">
    <property type="entry name" value="Sec23/24_trunk_dom"/>
</dbReference>
<dbReference type="InterPro" id="IPR006900">
    <property type="entry name" value="Sec23/24_helical_dom"/>
</dbReference>
<dbReference type="WBParaSite" id="HNAJ_0000731301-mRNA-1">
    <property type="protein sequence ID" value="HNAJ_0000731301-mRNA-1"/>
    <property type="gene ID" value="HNAJ_0000731301"/>
</dbReference>
<reference evidence="17 18" key="2">
    <citation type="submission" date="2018-11" db="EMBL/GenBank/DDBJ databases">
        <authorList>
            <consortium name="Pathogen Informatics"/>
        </authorList>
    </citation>
    <scope>NUCLEOTIDE SEQUENCE [LARGE SCALE GENOMIC DNA]</scope>
</reference>
<dbReference type="Pfam" id="PF04810">
    <property type="entry name" value="zf-Sec23_Sec24"/>
    <property type="match status" value="1"/>
</dbReference>
<keyword evidence="9" id="KW-0333">Golgi apparatus</keyword>
<keyword evidence="8" id="KW-0653">Protein transport</keyword>
<dbReference type="InterPro" id="IPR006895">
    <property type="entry name" value="Znf_Sec23_Sec24"/>
</dbReference>
<feature type="compositionally biased region" description="Low complexity" evidence="12">
    <location>
        <begin position="19"/>
        <end position="30"/>
    </location>
</feature>
<dbReference type="SUPFAM" id="SSF81995">
    <property type="entry name" value="beta-sandwich domain of Sec23/24"/>
    <property type="match status" value="1"/>
</dbReference>
<dbReference type="InterPro" id="IPR036465">
    <property type="entry name" value="vWFA_dom_sf"/>
</dbReference>
<evidence type="ECO:0000256" key="3">
    <source>
        <dbReference type="ARBA" id="ARBA00004397"/>
    </source>
</evidence>
<dbReference type="InterPro" id="IPR036174">
    <property type="entry name" value="Znf_Sec23_Sec24_sf"/>
</dbReference>
<evidence type="ECO:0000256" key="4">
    <source>
        <dbReference type="ARBA" id="ARBA00008334"/>
    </source>
</evidence>
<feature type="compositionally biased region" description="Polar residues" evidence="12">
    <location>
        <begin position="99"/>
        <end position="120"/>
    </location>
</feature>
<feature type="domain" description="Sec23/Sec24 trunk" evidence="14">
    <location>
        <begin position="473"/>
        <end position="702"/>
    </location>
</feature>
<dbReference type="InterPro" id="IPR012990">
    <property type="entry name" value="Beta-sandwich_Sec23_24"/>
</dbReference>
<feature type="compositionally biased region" description="Low complexity" evidence="12">
    <location>
        <begin position="165"/>
        <end position="178"/>
    </location>
</feature>
<protein>
    <submittedName>
        <fullName evidence="19">Protein transport protein Sec24A</fullName>
    </submittedName>
</protein>
<dbReference type="Gene3D" id="2.30.30.380">
    <property type="entry name" value="Zn-finger domain of Sec23/24"/>
    <property type="match status" value="1"/>
</dbReference>
<evidence type="ECO:0000256" key="5">
    <source>
        <dbReference type="ARBA" id="ARBA00022448"/>
    </source>
</evidence>
<evidence type="ECO:0000259" key="14">
    <source>
        <dbReference type="Pfam" id="PF04811"/>
    </source>
</evidence>
<dbReference type="SUPFAM" id="SSF53300">
    <property type="entry name" value="vWA-like"/>
    <property type="match status" value="1"/>
</dbReference>
<dbReference type="InterPro" id="IPR036180">
    <property type="entry name" value="Gelsolin-like_dom_sf"/>
</dbReference>
<feature type="compositionally biased region" description="Low complexity" evidence="12">
    <location>
        <begin position="245"/>
        <end position="266"/>
    </location>
</feature>
<proteinExistence type="inferred from homology"/>
<comment type="similarity">
    <text evidence="4">Belongs to the SEC23/SEC24 family. SEC24 subfamily.</text>
</comment>
<dbReference type="GO" id="GO:0005789">
    <property type="term" value="C:endoplasmic reticulum membrane"/>
    <property type="evidence" value="ECO:0007669"/>
    <property type="project" value="UniProtKB-SubCell"/>
</dbReference>
<evidence type="ECO:0000259" key="15">
    <source>
        <dbReference type="Pfam" id="PF04815"/>
    </source>
</evidence>
<dbReference type="Gene3D" id="3.40.50.410">
    <property type="entry name" value="von Willebrand factor, type A domain"/>
    <property type="match status" value="2"/>
</dbReference>
<accession>A0A0R3TJN7</accession>
<dbReference type="InterPro" id="IPR050550">
    <property type="entry name" value="SEC23_SEC24_subfamily"/>
</dbReference>
<dbReference type="Pfam" id="PF04815">
    <property type="entry name" value="Sec23_helical"/>
    <property type="match status" value="1"/>
</dbReference>
<dbReference type="Gene3D" id="1.20.120.730">
    <property type="entry name" value="Sec23/Sec24 helical domain"/>
    <property type="match status" value="1"/>
</dbReference>
<keyword evidence="5" id="KW-0813">Transport</keyword>
<dbReference type="GO" id="GO:0070971">
    <property type="term" value="C:endoplasmic reticulum exit site"/>
    <property type="evidence" value="ECO:0007669"/>
    <property type="project" value="TreeGrafter"/>
</dbReference>
<evidence type="ECO:0000259" key="16">
    <source>
        <dbReference type="Pfam" id="PF08033"/>
    </source>
</evidence>
<evidence type="ECO:0000256" key="9">
    <source>
        <dbReference type="ARBA" id="ARBA00023034"/>
    </source>
</evidence>
<dbReference type="InterPro" id="IPR036175">
    <property type="entry name" value="Sec23/24_helical_dom_sf"/>
</dbReference>
<dbReference type="GO" id="GO:0030127">
    <property type="term" value="C:COPII vesicle coat"/>
    <property type="evidence" value="ECO:0007669"/>
    <property type="project" value="InterPro"/>
</dbReference>
<evidence type="ECO:0000256" key="2">
    <source>
        <dbReference type="ARBA" id="ARBA00004394"/>
    </source>
</evidence>
<comment type="subcellular location">
    <subcellularLocation>
        <location evidence="1">Cytoplasmic vesicle</location>
        <location evidence="1">COPII-coated vesicle membrane</location>
        <topology evidence="1">Peripheral membrane protein</topology>
        <orientation evidence="1">Cytoplasmic side</orientation>
    </subcellularLocation>
    <subcellularLocation>
        <location evidence="3">Endoplasmic reticulum membrane</location>
        <topology evidence="3">Peripheral membrane protein</topology>
        <orientation evidence="3">Cytoplasmic side</orientation>
    </subcellularLocation>
    <subcellularLocation>
        <location evidence="2">Golgi apparatus membrane</location>
    </subcellularLocation>
</comment>
<dbReference type="PANTHER" id="PTHR13803">
    <property type="entry name" value="SEC24-RELATED PROTEIN"/>
    <property type="match status" value="1"/>
</dbReference>
<evidence type="ECO:0000313" key="19">
    <source>
        <dbReference type="WBParaSite" id="HNAJ_0000731301-mRNA-1"/>
    </source>
</evidence>
<reference evidence="19" key="1">
    <citation type="submission" date="2017-02" db="UniProtKB">
        <authorList>
            <consortium name="WormBaseParasite"/>
        </authorList>
    </citation>
    <scope>IDENTIFICATION</scope>
</reference>
<evidence type="ECO:0000259" key="13">
    <source>
        <dbReference type="Pfam" id="PF04810"/>
    </source>
</evidence>
<dbReference type="SUPFAM" id="SSF81811">
    <property type="entry name" value="Helical domain of Sec23/24"/>
    <property type="match status" value="1"/>
</dbReference>
<evidence type="ECO:0000256" key="1">
    <source>
        <dbReference type="ARBA" id="ARBA00004299"/>
    </source>
</evidence>
<dbReference type="STRING" id="102285.A0A0R3TJN7"/>
<feature type="region of interest" description="Disordered" evidence="12">
    <location>
        <begin position="15"/>
        <end position="271"/>
    </location>
</feature>
<dbReference type="OrthoDB" id="49016at2759"/>
<dbReference type="AlphaFoldDB" id="A0A0R3TJN7"/>
<dbReference type="GO" id="GO:0006886">
    <property type="term" value="P:intracellular protein transport"/>
    <property type="evidence" value="ECO:0007669"/>
    <property type="project" value="InterPro"/>
</dbReference>
<evidence type="ECO:0000313" key="18">
    <source>
        <dbReference type="Proteomes" id="UP000278807"/>
    </source>
</evidence>
<keyword evidence="10" id="KW-0472">Membrane</keyword>
<feature type="compositionally biased region" description="Polar residues" evidence="12">
    <location>
        <begin position="31"/>
        <end position="44"/>
    </location>
</feature>
<dbReference type="EMBL" id="UZAE01012031">
    <property type="protein sequence ID" value="VDO03169.1"/>
    <property type="molecule type" value="Genomic_DNA"/>
</dbReference>
<keyword evidence="6" id="KW-0256">Endoplasmic reticulum</keyword>
<feature type="compositionally biased region" description="Low complexity" evidence="12">
    <location>
        <begin position="83"/>
        <end position="98"/>
    </location>
</feature>
<dbReference type="Pfam" id="PF08033">
    <property type="entry name" value="Sec23_BS"/>
    <property type="match status" value="1"/>
</dbReference>
<keyword evidence="7" id="KW-0931">ER-Golgi transport</keyword>
<evidence type="ECO:0000256" key="10">
    <source>
        <dbReference type="ARBA" id="ARBA00023136"/>
    </source>
</evidence>
<dbReference type="GO" id="GO:0000149">
    <property type="term" value="F:SNARE binding"/>
    <property type="evidence" value="ECO:0007669"/>
    <property type="project" value="TreeGrafter"/>
</dbReference>
<keyword evidence="11" id="KW-0968">Cytoplasmic vesicle</keyword>
<evidence type="ECO:0000256" key="11">
    <source>
        <dbReference type="ARBA" id="ARBA00023329"/>
    </source>
</evidence>
<dbReference type="Gene3D" id="3.40.20.10">
    <property type="entry name" value="Severin"/>
    <property type="match status" value="1"/>
</dbReference>
<feature type="domain" description="Sec23/Sec24 helical" evidence="15">
    <location>
        <begin position="855"/>
        <end position="959"/>
    </location>
</feature>
<evidence type="ECO:0000313" key="17">
    <source>
        <dbReference type="EMBL" id="VDO03169.1"/>
    </source>
</evidence>
<dbReference type="Proteomes" id="UP000278807">
    <property type="component" value="Unassembled WGS sequence"/>
</dbReference>
<sequence length="1138" mass="126739">MSGLPAYHENNFPAQKAMNNYSNNSYQGSSVTSRCDQNASSLNAMPQDFGIDAQQNPASTNYSINGSSQAPNVYNSFSTSQAPYQHQYPSQPLQQQPLNSDVESFQTGFQTEQSPSNTPHSNQSYLNNYSQQQQQWKSVNSEQQHQTPQAYSTSQYQVAPPPPVNNYSSHHYQQQSHNHVSESANNQQQQGAYSQDPPSSNPSQSATNYSSYKHLPTNHPLQNQQQYYGDKSAAMPQLYPPPLNQPTYSSQQCSYQQNSYPSQSPSLARHHQMTQRVRSTNVFNSIQDPYQQRYASNSNHQDSFERVPGTSISSEEWNLFKGPISLVNDSNFLPNDGPEKPPKPILTTQVNCHSDYLRSTLTAVPINSKLQSKCRLPFGLLAHPFRDVKDLPVIQTTTIVRCRSCRLYINPFVKFIDNGRRWRCPVCMLSNSVPDDFFYDPTTKTYGDPARRPEIRNATLEFIAPSDYMVRPPQAATYLFCLEVSRIAVTSGYLELVCNMIADNLEKIPGDSRRQIAILTYDSGVQFYVFKGKKMKMVICQDLSEVFLPDLDGMVNRISDCAESIIELLRQIPEQFANTQDTSNCLGFALQTALKLIGNTGGRLSVFNVSIPNVGPGKMENRGTHDDLTKPNPEHLRPSSDFYRTIALEFSQVYVGRDSPTMFMEIAVDMFMLNSNYCDIATISGVSRYSGGSVYHYPNFHYDPEVHGPLSVSSDSGDSGGVQTDHQNKQKKVASHELCDYIEVESLRKDFQRYLTRKIGFEAVLRVRCSRGINIQNFYGNFFMRSVDLLNLPVVSPDAGYALQLEVNDRLDSFPQVVFQSALLYTSAYGDRRIRVHTLCLPVTDSPEAVFNYADEGAIACLVTKMAVERTISAGLGNAREALTTVMNDILTAYENERNSGSSRSSTLSGICPASLRLLPAYLCGALRFPAFRNHLPTSLDIRSGALEQITCASASQILALLYPRLYSVNSFISESHIGKDATLLQKAAALSLNDSAPPSTLPSLPCLPLTGKSITRDGVYLLDTGNLILLLVGYGIPSADLKSLIGYSSIDELTVEKAVTKLGDLSEDEKASLPRRRLQTLINSIQRERYLGTALALIRHDVPEPLKGRFINALVEDKSPTCPSYSEYVQMILNGNS</sequence>